<evidence type="ECO:0000313" key="6">
    <source>
        <dbReference type="EMBL" id="KAF5831597.1"/>
    </source>
</evidence>
<organism evidence="6 7">
    <name type="scientific">Dunaliella salina</name>
    <name type="common">Green alga</name>
    <name type="synonym">Protococcus salinus</name>
    <dbReference type="NCBI Taxonomy" id="3046"/>
    <lineage>
        <taxon>Eukaryota</taxon>
        <taxon>Viridiplantae</taxon>
        <taxon>Chlorophyta</taxon>
        <taxon>core chlorophytes</taxon>
        <taxon>Chlorophyceae</taxon>
        <taxon>CS clade</taxon>
        <taxon>Chlamydomonadales</taxon>
        <taxon>Dunaliellaceae</taxon>
        <taxon>Dunaliella</taxon>
    </lineage>
</organism>
<proteinExistence type="inferred from homology"/>
<dbReference type="PANTHER" id="PTHR42996">
    <property type="entry name" value="PHOSPHATE-BINDING PROTEIN PSTS"/>
    <property type="match status" value="1"/>
</dbReference>
<dbReference type="InterPro" id="IPR050962">
    <property type="entry name" value="Phosphate-bind_PstS"/>
</dbReference>
<feature type="region of interest" description="Disordered" evidence="2">
    <location>
        <begin position="921"/>
        <end position="974"/>
    </location>
</feature>
<protein>
    <recommendedName>
        <fullName evidence="5">PBP domain-containing protein</fullName>
    </recommendedName>
</protein>
<comment type="caution">
    <text evidence="6">The sequence shown here is derived from an EMBL/GenBank/DDBJ whole genome shotgun (WGS) entry which is preliminary data.</text>
</comment>
<dbReference type="Pfam" id="PF12849">
    <property type="entry name" value="PBP_like_2"/>
    <property type="match status" value="1"/>
</dbReference>
<keyword evidence="4" id="KW-0732">Signal</keyword>
<evidence type="ECO:0000256" key="4">
    <source>
        <dbReference type="SAM" id="SignalP"/>
    </source>
</evidence>
<dbReference type="Proteomes" id="UP000815325">
    <property type="component" value="Unassembled WGS sequence"/>
</dbReference>
<feature type="transmembrane region" description="Helical" evidence="3">
    <location>
        <begin position="891"/>
        <end position="911"/>
    </location>
</feature>
<reference evidence="6" key="1">
    <citation type="submission" date="2017-08" db="EMBL/GenBank/DDBJ databases">
        <authorList>
            <person name="Polle J.E."/>
            <person name="Barry K."/>
            <person name="Cushman J."/>
            <person name="Schmutz J."/>
            <person name="Tran D."/>
            <person name="Hathwaick L.T."/>
            <person name="Yim W.C."/>
            <person name="Jenkins J."/>
            <person name="Mckie-Krisberg Z.M."/>
            <person name="Prochnik S."/>
            <person name="Lindquist E."/>
            <person name="Dockter R.B."/>
            <person name="Adam C."/>
            <person name="Molina H."/>
            <person name="Bunkerborg J."/>
            <person name="Jin E."/>
            <person name="Buchheim M."/>
            <person name="Magnuson J."/>
        </authorList>
    </citation>
    <scope>NUCLEOTIDE SEQUENCE</scope>
    <source>
        <strain evidence="6">CCAP 19/18</strain>
    </source>
</reference>
<feature type="chain" id="PRO_5045123042" description="PBP domain-containing protein" evidence="4">
    <location>
        <begin position="23"/>
        <end position="974"/>
    </location>
</feature>
<feature type="signal peptide" evidence="4">
    <location>
        <begin position="1"/>
        <end position="22"/>
    </location>
</feature>
<dbReference type="InterPro" id="IPR024370">
    <property type="entry name" value="PBP_domain"/>
</dbReference>
<keyword evidence="3" id="KW-0812">Transmembrane</keyword>
<keyword evidence="7" id="KW-1185">Reference proteome</keyword>
<evidence type="ECO:0000313" key="7">
    <source>
        <dbReference type="Proteomes" id="UP000815325"/>
    </source>
</evidence>
<keyword evidence="3" id="KW-0472">Membrane</keyword>
<evidence type="ECO:0000256" key="1">
    <source>
        <dbReference type="ARBA" id="ARBA00008725"/>
    </source>
</evidence>
<dbReference type="Gene3D" id="3.40.190.10">
    <property type="entry name" value="Periplasmic binding protein-like II"/>
    <property type="match status" value="4"/>
</dbReference>
<evidence type="ECO:0000259" key="5">
    <source>
        <dbReference type="Pfam" id="PF12849"/>
    </source>
</evidence>
<evidence type="ECO:0000256" key="3">
    <source>
        <dbReference type="SAM" id="Phobius"/>
    </source>
</evidence>
<accession>A0ABQ7GAG6</accession>
<name>A0ABQ7GAG6_DUNSA</name>
<keyword evidence="3" id="KW-1133">Transmembrane helix</keyword>
<dbReference type="EMBL" id="MU069936">
    <property type="protein sequence ID" value="KAF5831597.1"/>
    <property type="molecule type" value="Genomic_DNA"/>
</dbReference>
<gene>
    <name evidence="6" type="ORF">DUNSADRAFT_12931</name>
</gene>
<dbReference type="SUPFAM" id="SSF53850">
    <property type="entry name" value="Periplasmic binding protein-like II"/>
    <property type="match status" value="2"/>
</dbReference>
<sequence length="974" mass="106123">MPGRARQAVLFLVVYLSFGARAEQPAELSIVGNAAASAFGGKLMSAVQGMASSPVSTSYKEAPNDIKAHEELNPDAFPQAALTSKEAEDPDFLDIPLAYTTLSIYANVPAIKSTINMTTCLLARIFDGQLTNWKHPDIEKLNPEATNLLGDKTVTEILVVRPKKLVDSNGDPTIEPADTMLLKEFLRASCTDNDIVNSEWKGDYVSELVSNPVALVDDPLGVSKMTTMSLTYSSTAKGTASGSTVREVAIQNSKGTFITATKALQKPANTIKAIRDLYPAPFGSDPFSGKKYHTWDMEADGVYPITMIHYMHAPKDVSNPPWSTHKAGALLEAVCKFAVSESGQDFLDGTGLNPLYDTDADGGDALFPDADDPSAAWADMIETFRGAVEQAVDGMTLGQSQDPYQLEYKGTYAALDPTKESLSENREAWAVSQFEQLDKRVAELEHQMVLHQNIVLQGSGSSASAPLLWHLMRSFMASSSTPVWMYYRAIGSAGGQRESTARNNNFESWNDFGVSDMPLSAKDWNRILQDSIVARRGKPLQVPIGLAAMSFFVTIPEDILPEGKLKMTPCDLTKIFTGKTKSWSEFGLPAEDVTFFYRVESGTTALITSYLSETCPEEWSYNEKGKMTIPGFESVENARLSDTTMDLVNKMTATPWSIGYMDAGVGQSTRGLVEVSLRVSQANPDADAKFLTAREANIAGAASQVLQSGQWPDDPRGTFAELNLLNQPGDNTWPIVHMPFILIHENLVQLGAKGPLLVAFIKYMLEPEVQLSLRAERVEPLPADVMNYLKTRLVPLFMTDPKFPQWVYEGDRLEYEGSKPFRLSAPDINSDYNVMSLQQAKADLAFVLAIAKDTKSLNIRQLVNDTASEFKDNLASEKKALEDQIKEYESLAIAGLIFGIIGAVIALLTVARSVARGLDSAKAKTMRNSSGTDNMFGMGSGSGLKRKPTTEGLDDAGIKPLTADESGSLPHSLP</sequence>
<evidence type="ECO:0000256" key="2">
    <source>
        <dbReference type="SAM" id="MobiDB-lite"/>
    </source>
</evidence>
<feature type="domain" description="PBP" evidence="5">
    <location>
        <begin position="455"/>
        <end position="766"/>
    </location>
</feature>
<comment type="similarity">
    <text evidence="1">Belongs to the PstS family.</text>
</comment>
<dbReference type="PANTHER" id="PTHR42996:SF1">
    <property type="entry name" value="PHOSPHATE-BINDING PROTEIN PSTS"/>
    <property type="match status" value="1"/>
</dbReference>